<evidence type="ECO:0000256" key="3">
    <source>
        <dbReference type="PROSITE-ProRule" id="PRU00209"/>
    </source>
</evidence>
<dbReference type="NCBIfam" id="NF007494">
    <property type="entry name" value="PRK10089.1-3"/>
    <property type="match status" value="1"/>
</dbReference>
<evidence type="ECO:0000256" key="1">
    <source>
        <dbReference type="ARBA" id="ARBA00022555"/>
    </source>
</evidence>
<evidence type="ECO:0000313" key="5">
    <source>
        <dbReference type="EMBL" id="SFV33263.1"/>
    </source>
</evidence>
<evidence type="ECO:0000259" key="4">
    <source>
        <dbReference type="PROSITE" id="PS50886"/>
    </source>
</evidence>
<dbReference type="NCBIfam" id="NF007495">
    <property type="entry name" value="PRK10089.1-4"/>
    <property type="match status" value="1"/>
</dbReference>
<dbReference type="RefSeq" id="WP_092867359.1">
    <property type="nucleotide sequence ID" value="NZ_FPCH01000002.1"/>
</dbReference>
<protein>
    <submittedName>
        <fullName evidence="5">tRNA-binding protein</fullName>
    </submittedName>
</protein>
<dbReference type="OrthoDB" id="9794564at2"/>
<dbReference type="EMBL" id="FPCH01000002">
    <property type="protein sequence ID" value="SFV33263.1"/>
    <property type="molecule type" value="Genomic_DNA"/>
</dbReference>
<dbReference type="GO" id="GO:0000049">
    <property type="term" value="F:tRNA binding"/>
    <property type="evidence" value="ECO:0007669"/>
    <property type="project" value="UniProtKB-UniRule"/>
</dbReference>
<keyword evidence="2 3" id="KW-0694">RNA-binding</keyword>
<dbReference type="InterPro" id="IPR008231">
    <property type="entry name" value="CsaA"/>
</dbReference>
<dbReference type="NCBIfam" id="TIGR02222">
    <property type="entry name" value="chap_CsaA"/>
    <property type="match status" value="1"/>
</dbReference>
<gene>
    <name evidence="5" type="ORF">SAMN04488557_1897</name>
</gene>
<keyword evidence="6" id="KW-1185">Reference proteome</keyword>
<evidence type="ECO:0000313" key="6">
    <source>
        <dbReference type="Proteomes" id="UP000199423"/>
    </source>
</evidence>
<dbReference type="AlphaFoldDB" id="A0A1I7NF86"/>
<name>A0A1I7NF86_9HYPH</name>
<reference evidence="6" key="1">
    <citation type="submission" date="2016-10" db="EMBL/GenBank/DDBJ databases">
        <authorList>
            <person name="Varghese N."/>
            <person name="Submissions S."/>
        </authorList>
    </citation>
    <scope>NUCLEOTIDE SEQUENCE [LARGE SCALE GENOMIC DNA]</scope>
    <source>
        <strain evidence="6">DSM 1565</strain>
    </source>
</reference>
<organism evidence="5 6">
    <name type="scientific">Hyphomicrobium facile</name>
    <dbReference type="NCBI Taxonomy" id="51670"/>
    <lineage>
        <taxon>Bacteria</taxon>
        <taxon>Pseudomonadati</taxon>
        <taxon>Pseudomonadota</taxon>
        <taxon>Alphaproteobacteria</taxon>
        <taxon>Hyphomicrobiales</taxon>
        <taxon>Hyphomicrobiaceae</taxon>
        <taxon>Hyphomicrobium</taxon>
    </lineage>
</organism>
<dbReference type="PROSITE" id="PS50886">
    <property type="entry name" value="TRBD"/>
    <property type="match status" value="1"/>
</dbReference>
<dbReference type="Proteomes" id="UP000199423">
    <property type="component" value="Unassembled WGS sequence"/>
</dbReference>
<dbReference type="InterPro" id="IPR002547">
    <property type="entry name" value="tRNA-bd_dom"/>
</dbReference>
<dbReference type="CDD" id="cd02798">
    <property type="entry name" value="tRNA_bind_CsaA"/>
    <property type="match status" value="1"/>
</dbReference>
<evidence type="ECO:0000256" key="2">
    <source>
        <dbReference type="ARBA" id="ARBA00022884"/>
    </source>
</evidence>
<dbReference type="FunFam" id="2.40.50.140:FF:000165">
    <property type="entry name" value="Chaperone CsaA"/>
    <property type="match status" value="1"/>
</dbReference>
<feature type="domain" description="TRNA-binding" evidence="4">
    <location>
        <begin position="19"/>
        <end position="123"/>
    </location>
</feature>
<dbReference type="PANTHER" id="PTHR11586">
    <property type="entry name" value="TRNA-AMINOACYLATION COFACTOR ARC1 FAMILY MEMBER"/>
    <property type="match status" value="1"/>
</dbReference>
<dbReference type="STRING" id="51670.SAMN04488557_1897"/>
<sequence>MHLLHDSNAPAAATITFDQFLAVDIRVGTIVAAEPYPEARKPALKLRIDFGNGIGVKQSSAQITRHYDCATLVGRQVAAVVNFPPRQIGKFMSEVLTLGFPDENGEVVMFKPDIKVPNGARLF</sequence>
<dbReference type="SUPFAM" id="SSF50249">
    <property type="entry name" value="Nucleic acid-binding proteins"/>
    <property type="match status" value="1"/>
</dbReference>
<dbReference type="PANTHER" id="PTHR11586:SF37">
    <property type="entry name" value="TRNA-BINDING DOMAIN-CONTAINING PROTEIN"/>
    <property type="match status" value="1"/>
</dbReference>
<dbReference type="Gene3D" id="2.40.50.140">
    <property type="entry name" value="Nucleic acid-binding proteins"/>
    <property type="match status" value="1"/>
</dbReference>
<proteinExistence type="predicted"/>
<keyword evidence="1 3" id="KW-0820">tRNA-binding</keyword>
<dbReference type="Pfam" id="PF01588">
    <property type="entry name" value="tRNA_bind"/>
    <property type="match status" value="1"/>
</dbReference>
<dbReference type="InterPro" id="IPR012340">
    <property type="entry name" value="NA-bd_OB-fold"/>
</dbReference>
<dbReference type="InterPro" id="IPR051270">
    <property type="entry name" value="Tyrosine-tRNA_ligase_regulator"/>
</dbReference>
<accession>A0A1I7NF86</accession>